<accession>A0A074S2P3</accession>
<proteinExistence type="predicted"/>
<dbReference type="InterPro" id="IPR002893">
    <property type="entry name" value="Znf_MYND"/>
</dbReference>
<feature type="domain" description="MYND-type" evidence="5">
    <location>
        <begin position="4"/>
        <end position="44"/>
    </location>
</feature>
<evidence type="ECO:0000256" key="2">
    <source>
        <dbReference type="ARBA" id="ARBA00022771"/>
    </source>
</evidence>
<evidence type="ECO:0000259" key="5">
    <source>
        <dbReference type="PROSITE" id="PS50865"/>
    </source>
</evidence>
<dbReference type="Gene3D" id="6.10.140.2220">
    <property type="match status" value="1"/>
</dbReference>
<dbReference type="PROSITE" id="PS01360">
    <property type="entry name" value="ZF_MYND_1"/>
    <property type="match status" value="1"/>
</dbReference>
<dbReference type="PANTHER" id="PTHR10237:SF14">
    <property type="entry name" value="MYND-TYPE DOMAIN-CONTAINING PROTEIN"/>
    <property type="match status" value="1"/>
</dbReference>
<evidence type="ECO:0000313" key="6">
    <source>
        <dbReference type="EMBL" id="KEP51790.1"/>
    </source>
</evidence>
<evidence type="ECO:0000256" key="1">
    <source>
        <dbReference type="ARBA" id="ARBA00022723"/>
    </source>
</evidence>
<dbReference type="SUPFAM" id="SSF144232">
    <property type="entry name" value="HIT/MYND zinc finger-like"/>
    <property type="match status" value="1"/>
</dbReference>
<organism evidence="6 7">
    <name type="scientific">Rhizoctonia solani 123E</name>
    <dbReference type="NCBI Taxonomy" id="1423351"/>
    <lineage>
        <taxon>Eukaryota</taxon>
        <taxon>Fungi</taxon>
        <taxon>Dikarya</taxon>
        <taxon>Basidiomycota</taxon>
        <taxon>Agaricomycotina</taxon>
        <taxon>Agaricomycetes</taxon>
        <taxon>Cantharellales</taxon>
        <taxon>Ceratobasidiaceae</taxon>
        <taxon>Rhizoctonia</taxon>
    </lineage>
</organism>
<keyword evidence="1" id="KW-0479">Metal-binding</keyword>
<keyword evidence="7" id="KW-1185">Reference proteome</keyword>
<evidence type="ECO:0000313" key="7">
    <source>
        <dbReference type="Proteomes" id="UP000027456"/>
    </source>
</evidence>
<dbReference type="OrthoDB" id="2844293at2759"/>
<name>A0A074S2P3_9AGAM</name>
<dbReference type="HOGENOM" id="CLU_105955_0_0_1"/>
<reference evidence="6 7" key="1">
    <citation type="submission" date="2013-12" db="EMBL/GenBank/DDBJ databases">
        <authorList>
            <person name="Cubeta M."/>
            <person name="Pakala S."/>
            <person name="Fedorova N."/>
            <person name="Thomas E."/>
            <person name="Dean R."/>
            <person name="Jabaji S."/>
            <person name="Neate S."/>
            <person name="Toda T."/>
            <person name="Tavantzis S."/>
            <person name="Vilgalys R."/>
            <person name="Bharathan N."/>
            <person name="Pakala S."/>
            <person name="Losada L.S."/>
            <person name="Zafar N."/>
            <person name="Nierman W."/>
        </authorList>
    </citation>
    <scope>NUCLEOTIDE SEQUENCE [LARGE SCALE GENOMIC DNA]</scope>
    <source>
        <strain evidence="6 7">123E</strain>
    </source>
</reference>
<keyword evidence="3" id="KW-0862">Zinc</keyword>
<dbReference type="GO" id="GO:0008270">
    <property type="term" value="F:zinc ion binding"/>
    <property type="evidence" value="ECO:0007669"/>
    <property type="project" value="UniProtKB-KW"/>
</dbReference>
<dbReference type="InterPro" id="IPR024119">
    <property type="entry name" value="TF_DEAF-1"/>
</dbReference>
<dbReference type="GO" id="GO:0005634">
    <property type="term" value="C:nucleus"/>
    <property type="evidence" value="ECO:0007669"/>
    <property type="project" value="TreeGrafter"/>
</dbReference>
<gene>
    <name evidence="6" type="ORF">V565_055770</name>
</gene>
<protein>
    <submittedName>
        <fullName evidence="6">MYND finger protein</fullName>
    </submittedName>
</protein>
<comment type="caution">
    <text evidence="6">The sequence shown here is derived from an EMBL/GenBank/DDBJ whole genome shotgun (WGS) entry which is preliminary data.</text>
</comment>
<dbReference type="AlphaFoldDB" id="A0A074S2P3"/>
<keyword evidence="2 4" id="KW-0863">Zinc-finger</keyword>
<dbReference type="EMBL" id="AZST01000144">
    <property type="protein sequence ID" value="KEP51790.1"/>
    <property type="molecule type" value="Genomic_DNA"/>
</dbReference>
<evidence type="ECO:0000256" key="3">
    <source>
        <dbReference type="ARBA" id="ARBA00022833"/>
    </source>
</evidence>
<evidence type="ECO:0000256" key="4">
    <source>
        <dbReference type="PROSITE-ProRule" id="PRU00134"/>
    </source>
</evidence>
<dbReference type="PROSITE" id="PS50865">
    <property type="entry name" value="ZF_MYND_2"/>
    <property type="match status" value="1"/>
</dbReference>
<dbReference type="GO" id="GO:0000981">
    <property type="term" value="F:DNA-binding transcription factor activity, RNA polymerase II-specific"/>
    <property type="evidence" value="ECO:0007669"/>
    <property type="project" value="TreeGrafter"/>
</dbReference>
<sequence length="223" mass="25260">MDTCAQCHKQLVQSDLKRCSKCKKATYCSKECQVAHWKTHKLSCSKPSAQIVAIEVINEYERGNGGSFRTVEISPNHPVFSSAGEVCPIPTAIGIPLRVYRHPIKGPANNAMALWLRVEMHNLFAPMDWQLDLSTVTVARQDHKPLTPQVVEALSEFNRRVCTAYEFMTEGIGGDYMEMIKKTVFEDFCREFSKKKAEQGDTSFNKFAWWANLGQGYQSPDDM</sequence>
<dbReference type="Pfam" id="PF01753">
    <property type="entry name" value="zf-MYND"/>
    <property type="match status" value="1"/>
</dbReference>
<dbReference type="Proteomes" id="UP000027456">
    <property type="component" value="Unassembled WGS sequence"/>
</dbReference>
<dbReference type="PANTHER" id="PTHR10237">
    <property type="entry name" value="DEFORMED EPIDERMAL AUTOREGULATORY FACTOR 1 HOMOLOG SUPPRESSIN"/>
    <property type="match status" value="1"/>
</dbReference>